<dbReference type="KEGG" id="acru:HHL28_15980"/>
<feature type="transmembrane region" description="Helical" evidence="1">
    <location>
        <begin position="69"/>
        <end position="90"/>
    </location>
</feature>
<keyword evidence="1" id="KW-0472">Membrane</keyword>
<reference evidence="2" key="1">
    <citation type="submission" date="2020-04" db="EMBL/GenBank/DDBJ databases">
        <title>A desert anoxygenic phototrophic bacterium fixes CO2 using RubisCO under aerobic conditions.</title>
        <authorList>
            <person name="Tang K."/>
        </authorList>
    </citation>
    <scope>NUCLEOTIDE SEQUENCE [LARGE SCALE GENOMIC DNA]</scope>
    <source>
        <strain evidence="2">MIMtkB3</strain>
    </source>
</reference>
<dbReference type="AlphaFoldDB" id="A0A858RAJ3"/>
<dbReference type="Proteomes" id="UP000501891">
    <property type="component" value="Chromosome"/>
</dbReference>
<keyword evidence="3" id="KW-1185">Reference proteome</keyword>
<organism evidence="2 3">
    <name type="scientific">Aerophototrophica crusticola</name>
    <dbReference type="NCBI Taxonomy" id="1709002"/>
    <lineage>
        <taxon>Bacteria</taxon>
        <taxon>Pseudomonadati</taxon>
        <taxon>Pseudomonadota</taxon>
        <taxon>Alphaproteobacteria</taxon>
        <taxon>Rhodospirillales</taxon>
        <taxon>Rhodospirillaceae</taxon>
        <taxon>Aerophototrophica</taxon>
    </lineage>
</organism>
<evidence type="ECO:0000313" key="2">
    <source>
        <dbReference type="EMBL" id="QJE74371.1"/>
    </source>
</evidence>
<name>A0A858RAJ3_9PROT</name>
<keyword evidence="1" id="KW-0812">Transmembrane</keyword>
<evidence type="ECO:0000256" key="1">
    <source>
        <dbReference type="SAM" id="Phobius"/>
    </source>
</evidence>
<sequence>MADRQEVVTVAAKRGPTLFLFLFCAIGSALLAWEAVTPAGFLSYADDNANLVVGMVRWLREQLPPWMSRGLLCLLALAMAIPAIRLAPMLSGPVLIADRRGLVVLDGLTRRRHAWAEVERVAVGPDRVKVLARSSGQSRKASLQASLLDMPPCDIAQLSARIAPDPAVVTFTGKPTGS</sequence>
<protein>
    <submittedName>
        <fullName evidence="2">Uncharacterized protein</fullName>
    </submittedName>
</protein>
<proteinExistence type="predicted"/>
<gene>
    <name evidence="2" type="ORF">HHL28_15980</name>
</gene>
<evidence type="ECO:0000313" key="3">
    <source>
        <dbReference type="Proteomes" id="UP000501891"/>
    </source>
</evidence>
<keyword evidence="1" id="KW-1133">Transmembrane helix</keyword>
<accession>A0A858RAJ3</accession>
<dbReference type="EMBL" id="CP051775">
    <property type="protein sequence ID" value="QJE74371.1"/>
    <property type="molecule type" value="Genomic_DNA"/>
</dbReference>